<feature type="signal peptide" evidence="1">
    <location>
        <begin position="1"/>
        <end position="24"/>
    </location>
</feature>
<accession>A0ABQ5V427</accession>
<dbReference type="Proteomes" id="UP001161390">
    <property type="component" value="Unassembled WGS sequence"/>
</dbReference>
<feature type="domain" description="Beta-lactamase-related" evidence="2">
    <location>
        <begin position="49"/>
        <end position="351"/>
    </location>
</feature>
<keyword evidence="4" id="KW-1185">Reference proteome</keyword>
<comment type="caution">
    <text evidence="3">The sequence shown here is derived from an EMBL/GenBank/DDBJ whole genome shotgun (WGS) entry which is preliminary data.</text>
</comment>
<organism evidence="3 4">
    <name type="scientific">Algimonas porphyrae</name>
    <dbReference type="NCBI Taxonomy" id="1128113"/>
    <lineage>
        <taxon>Bacteria</taxon>
        <taxon>Pseudomonadati</taxon>
        <taxon>Pseudomonadota</taxon>
        <taxon>Alphaproteobacteria</taxon>
        <taxon>Maricaulales</taxon>
        <taxon>Robiginitomaculaceae</taxon>
        <taxon>Algimonas</taxon>
    </lineage>
</organism>
<dbReference type="RefSeq" id="WP_284372769.1">
    <property type="nucleotide sequence ID" value="NZ_BSNJ01000005.1"/>
</dbReference>
<reference evidence="3" key="1">
    <citation type="journal article" date="2014" name="Int. J. Syst. Evol. Microbiol.">
        <title>Complete genome of a new Firmicutes species belonging to the dominant human colonic microbiota ('Ruminococcus bicirculans') reveals two chromosomes and a selective capacity to utilize plant glucans.</title>
        <authorList>
            <consortium name="NISC Comparative Sequencing Program"/>
            <person name="Wegmann U."/>
            <person name="Louis P."/>
            <person name="Goesmann A."/>
            <person name="Henrissat B."/>
            <person name="Duncan S.H."/>
            <person name="Flint H.J."/>
        </authorList>
    </citation>
    <scope>NUCLEOTIDE SEQUENCE</scope>
    <source>
        <strain evidence="3">NBRC 108216</strain>
    </source>
</reference>
<evidence type="ECO:0000256" key="1">
    <source>
        <dbReference type="SAM" id="SignalP"/>
    </source>
</evidence>
<proteinExistence type="predicted"/>
<dbReference type="InterPro" id="IPR050491">
    <property type="entry name" value="AmpC-like"/>
</dbReference>
<evidence type="ECO:0000259" key="2">
    <source>
        <dbReference type="Pfam" id="PF00144"/>
    </source>
</evidence>
<dbReference type="PANTHER" id="PTHR46825:SF9">
    <property type="entry name" value="BETA-LACTAMASE-RELATED DOMAIN-CONTAINING PROTEIN"/>
    <property type="match status" value="1"/>
</dbReference>
<dbReference type="EMBL" id="BSNJ01000005">
    <property type="protein sequence ID" value="GLQ21336.1"/>
    <property type="molecule type" value="Genomic_DNA"/>
</dbReference>
<feature type="chain" id="PRO_5046339019" description="Beta-lactamase-related domain-containing protein" evidence="1">
    <location>
        <begin position="25"/>
        <end position="559"/>
    </location>
</feature>
<gene>
    <name evidence="3" type="ORF">GCM10007854_22910</name>
</gene>
<reference evidence="3" key="2">
    <citation type="submission" date="2023-01" db="EMBL/GenBank/DDBJ databases">
        <title>Draft genome sequence of Algimonas porphyrae strain NBRC 108216.</title>
        <authorList>
            <person name="Sun Q."/>
            <person name="Mori K."/>
        </authorList>
    </citation>
    <scope>NUCLEOTIDE SEQUENCE</scope>
    <source>
        <strain evidence="3">NBRC 108216</strain>
    </source>
</reference>
<dbReference type="PROSITE" id="PS51257">
    <property type="entry name" value="PROKAR_LIPOPROTEIN"/>
    <property type="match status" value="1"/>
</dbReference>
<dbReference type="InterPro" id="IPR001466">
    <property type="entry name" value="Beta-lactam-related"/>
</dbReference>
<dbReference type="PANTHER" id="PTHR46825">
    <property type="entry name" value="D-ALANYL-D-ALANINE-CARBOXYPEPTIDASE/ENDOPEPTIDASE AMPH"/>
    <property type="match status" value="1"/>
</dbReference>
<name>A0ABQ5V427_9PROT</name>
<evidence type="ECO:0000313" key="4">
    <source>
        <dbReference type="Proteomes" id="UP001161390"/>
    </source>
</evidence>
<sequence>MLTLKHMIAPICLTALLACSPAVTEPVPGDDDFASEALSLLRDAYPEDGPGAAAIVTKDNETLFIDGHGLADLAEGRPIQANTVFRYASITKQFAAATLMLLAEDGRVDLDAPIGNYLPDYPEPGRAIAVRHLLNHTSGIPSYTGIPGWMAETNTARAYTTDEMVAVFEDLPADFAPGDQFAYNNSAYLLLGAVIEAVTGQSWSDAVKDRITKPLGIDTIESGLLEGEIDRMATGYTAGNAASQRIHMSVPHAAGALIGDVQGLADWANAFHDGEVVSAESYAAMTRPTVTNDGEDVPYGYGLSFAELRGHPTIGHSGGIFGFSTDSVYIPSEDIFVAVLANSDNPATSPGMMTVKLAALALDAPFPLFETMDIDLAGLEPVLGVYKSETVTRTLFVRDDILYTLREGGAESPVYSAGNNRFFYGPASLSWFEIENPSDGPVRMVFHSSDSLEPDTLSWTGPVPDMITVSPDILETYLGTYTLSIPMIATIAAQDEGLDNGITIQLTGQPPFSLQPSSDTEFAVPSVGAVVRFAPDDAGSMTMEILQGGQTITGEMTDE</sequence>
<dbReference type="InterPro" id="IPR012338">
    <property type="entry name" value="Beta-lactam/transpept-like"/>
</dbReference>
<protein>
    <recommendedName>
        <fullName evidence="2">Beta-lactamase-related domain-containing protein</fullName>
    </recommendedName>
</protein>
<keyword evidence="1" id="KW-0732">Signal</keyword>
<dbReference type="Pfam" id="PF00144">
    <property type="entry name" value="Beta-lactamase"/>
    <property type="match status" value="1"/>
</dbReference>
<dbReference type="SUPFAM" id="SSF56601">
    <property type="entry name" value="beta-lactamase/transpeptidase-like"/>
    <property type="match status" value="1"/>
</dbReference>
<dbReference type="Gene3D" id="3.40.710.10">
    <property type="entry name" value="DD-peptidase/beta-lactamase superfamily"/>
    <property type="match status" value="1"/>
</dbReference>
<evidence type="ECO:0000313" key="3">
    <source>
        <dbReference type="EMBL" id="GLQ21336.1"/>
    </source>
</evidence>